<dbReference type="InterPro" id="IPR041752">
    <property type="entry name" value="Coa3"/>
</dbReference>
<feature type="transmembrane region" description="Helical" evidence="9">
    <location>
        <begin position="36"/>
        <end position="54"/>
    </location>
</feature>
<organism evidence="11 12">
    <name type="scientific">Crucibulum laeve</name>
    <dbReference type="NCBI Taxonomy" id="68775"/>
    <lineage>
        <taxon>Eukaryota</taxon>
        <taxon>Fungi</taxon>
        <taxon>Dikarya</taxon>
        <taxon>Basidiomycota</taxon>
        <taxon>Agaricomycotina</taxon>
        <taxon>Agaricomycetes</taxon>
        <taxon>Agaricomycetidae</taxon>
        <taxon>Agaricales</taxon>
        <taxon>Agaricineae</taxon>
        <taxon>Nidulariaceae</taxon>
        <taxon>Crucibulum</taxon>
    </lineage>
</organism>
<evidence type="ECO:0000256" key="5">
    <source>
        <dbReference type="ARBA" id="ARBA00022692"/>
    </source>
</evidence>
<keyword evidence="12" id="KW-1185">Reference proteome</keyword>
<gene>
    <name evidence="11" type="ORF">BDQ12DRAFT_197851</name>
</gene>
<evidence type="ECO:0000256" key="9">
    <source>
        <dbReference type="RuleBase" id="RU367056"/>
    </source>
</evidence>
<dbReference type="Pfam" id="PF09813">
    <property type="entry name" value="Coa3_cc"/>
    <property type="match status" value="1"/>
</dbReference>
<evidence type="ECO:0000313" key="11">
    <source>
        <dbReference type="EMBL" id="TFK43853.1"/>
    </source>
</evidence>
<keyword evidence="6 9" id="KW-1133">Transmembrane helix</keyword>
<proteinExistence type="inferred from homology"/>
<feature type="domain" description="Cytochrome c oxidase assembly factor 3 mitochondrial coiled-coil" evidence="10">
    <location>
        <begin position="24"/>
        <end position="70"/>
    </location>
</feature>
<evidence type="ECO:0000256" key="1">
    <source>
        <dbReference type="ARBA" id="ARBA00003064"/>
    </source>
</evidence>
<dbReference type="GO" id="GO:0005743">
    <property type="term" value="C:mitochondrial inner membrane"/>
    <property type="evidence" value="ECO:0007669"/>
    <property type="project" value="UniProtKB-UniRule"/>
</dbReference>
<keyword evidence="9" id="KW-0999">Mitochondrion inner membrane</keyword>
<protein>
    <recommendedName>
        <fullName evidence="9">Cytochrome c oxidase assembly factor 3</fullName>
    </recommendedName>
</protein>
<keyword evidence="7 9" id="KW-0496">Mitochondrion</keyword>
<sequence length="164" mass="17452">MSRYIDGRDAAKTYRPVAGSMSPGLKRAREPYRYRNALTGLVLGAFAAGVWAYSISAVKQDVFDDVDEEARALGATGTGTGLGVGVIANAVEEEKRIIEGAVAALEGKPLPSDPPLFQVVGGPSKGLLQKLDKKYPNLKILDPERKTLVWGAPPVDNIGKMGRS</sequence>
<reference evidence="11 12" key="1">
    <citation type="journal article" date="2019" name="Nat. Ecol. Evol.">
        <title>Megaphylogeny resolves global patterns of mushroom evolution.</title>
        <authorList>
            <person name="Varga T."/>
            <person name="Krizsan K."/>
            <person name="Foldi C."/>
            <person name="Dima B."/>
            <person name="Sanchez-Garcia M."/>
            <person name="Sanchez-Ramirez S."/>
            <person name="Szollosi G.J."/>
            <person name="Szarkandi J.G."/>
            <person name="Papp V."/>
            <person name="Albert L."/>
            <person name="Andreopoulos W."/>
            <person name="Angelini C."/>
            <person name="Antonin V."/>
            <person name="Barry K.W."/>
            <person name="Bougher N.L."/>
            <person name="Buchanan P."/>
            <person name="Buyck B."/>
            <person name="Bense V."/>
            <person name="Catcheside P."/>
            <person name="Chovatia M."/>
            <person name="Cooper J."/>
            <person name="Damon W."/>
            <person name="Desjardin D."/>
            <person name="Finy P."/>
            <person name="Geml J."/>
            <person name="Haridas S."/>
            <person name="Hughes K."/>
            <person name="Justo A."/>
            <person name="Karasinski D."/>
            <person name="Kautmanova I."/>
            <person name="Kiss B."/>
            <person name="Kocsube S."/>
            <person name="Kotiranta H."/>
            <person name="LaButti K.M."/>
            <person name="Lechner B.E."/>
            <person name="Liimatainen K."/>
            <person name="Lipzen A."/>
            <person name="Lukacs Z."/>
            <person name="Mihaltcheva S."/>
            <person name="Morgado L.N."/>
            <person name="Niskanen T."/>
            <person name="Noordeloos M.E."/>
            <person name="Ohm R.A."/>
            <person name="Ortiz-Santana B."/>
            <person name="Ovrebo C."/>
            <person name="Racz N."/>
            <person name="Riley R."/>
            <person name="Savchenko A."/>
            <person name="Shiryaev A."/>
            <person name="Soop K."/>
            <person name="Spirin V."/>
            <person name="Szebenyi C."/>
            <person name="Tomsovsky M."/>
            <person name="Tulloss R.E."/>
            <person name="Uehling J."/>
            <person name="Grigoriev I.V."/>
            <person name="Vagvolgyi C."/>
            <person name="Papp T."/>
            <person name="Martin F.M."/>
            <person name="Miettinen O."/>
            <person name="Hibbett D.S."/>
            <person name="Nagy L.G."/>
        </authorList>
    </citation>
    <scope>NUCLEOTIDE SEQUENCE [LARGE SCALE GENOMIC DNA]</scope>
    <source>
        <strain evidence="11 12">CBS 166.37</strain>
    </source>
</reference>
<dbReference type="EMBL" id="ML213591">
    <property type="protein sequence ID" value="TFK43853.1"/>
    <property type="molecule type" value="Genomic_DNA"/>
</dbReference>
<keyword evidence="8 9" id="KW-0472">Membrane</keyword>
<dbReference type="Proteomes" id="UP000308652">
    <property type="component" value="Unassembled WGS sequence"/>
</dbReference>
<dbReference type="AlphaFoldDB" id="A0A5C3MGS5"/>
<evidence type="ECO:0000313" key="12">
    <source>
        <dbReference type="Proteomes" id="UP000308652"/>
    </source>
</evidence>
<keyword evidence="5 9" id="KW-0812">Transmembrane</keyword>
<dbReference type="GO" id="GO:0033617">
    <property type="term" value="P:mitochondrial respiratory chain complex IV assembly"/>
    <property type="evidence" value="ECO:0007669"/>
    <property type="project" value="UniProtKB-UniRule"/>
</dbReference>
<dbReference type="OrthoDB" id="10018333at2759"/>
<name>A0A5C3MGS5_9AGAR</name>
<evidence type="ECO:0000256" key="4">
    <source>
        <dbReference type="ARBA" id="ARBA00011351"/>
    </source>
</evidence>
<evidence type="ECO:0000256" key="3">
    <source>
        <dbReference type="ARBA" id="ARBA00007035"/>
    </source>
</evidence>
<evidence type="ECO:0000256" key="8">
    <source>
        <dbReference type="ARBA" id="ARBA00023136"/>
    </source>
</evidence>
<evidence type="ECO:0000256" key="2">
    <source>
        <dbReference type="ARBA" id="ARBA00004304"/>
    </source>
</evidence>
<dbReference type="STRING" id="68775.A0A5C3MGS5"/>
<dbReference type="PANTHER" id="PTHR15642:SF3">
    <property type="entry name" value="CYTOCHROME C OXIDASE ASSEMBLY FACTOR 3 HOMOLOG, MITOCHONDRIAL"/>
    <property type="match status" value="1"/>
</dbReference>
<comment type="subunit">
    <text evidence="4 9">Component of 250-400 kDa complexes called cytochrome oxidase assembly intermediates or COA complexes.</text>
</comment>
<comment type="similarity">
    <text evidence="3 9">Belongs to the COA3 family.</text>
</comment>
<evidence type="ECO:0000256" key="7">
    <source>
        <dbReference type="ARBA" id="ARBA00023128"/>
    </source>
</evidence>
<comment type="subcellular location">
    <subcellularLocation>
        <location evidence="2">Mitochondrion membrane</location>
        <topology evidence="2">Single-pass membrane protein</topology>
    </subcellularLocation>
</comment>
<evidence type="ECO:0000259" key="10">
    <source>
        <dbReference type="Pfam" id="PF09813"/>
    </source>
</evidence>
<accession>A0A5C3MGS5</accession>
<dbReference type="InterPro" id="IPR018628">
    <property type="entry name" value="Coa3_CC"/>
</dbReference>
<evidence type="ECO:0000256" key="6">
    <source>
        <dbReference type="ARBA" id="ARBA00022989"/>
    </source>
</evidence>
<comment type="function">
    <text evidence="1 9">Required for assembly of cytochrome c oxidase (complex IV).</text>
</comment>
<dbReference type="PANTHER" id="PTHR15642">
    <property type="entry name" value="CYTOCHROME C OXIDASE ASSEMBLY FACTOR 3, MITOCHONDRIAL"/>
    <property type="match status" value="1"/>
</dbReference>